<reference evidence="3 4" key="1">
    <citation type="submission" date="2016-10" db="EMBL/GenBank/DDBJ databases">
        <authorList>
            <person name="de Groot N.N."/>
        </authorList>
    </citation>
    <scope>NUCLEOTIDE SEQUENCE [LARGE SCALE GENOMIC DNA]</scope>
    <source>
        <strain evidence="3 4">DSM 21650</strain>
    </source>
</reference>
<dbReference type="AlphaFoldDB" id="A0A1H3QI52"/>
<keyword evidence="4" id="KW-1185">Reference proteome</keyword>
<keyword evidence="2" id="KW-0732">Signal</keyword>
<evidence type="ECO:0000256" key="2">
    <source>
        <dbReference type="SAM" id="SignalP"/>
    </source>
</evidence>
<evidence type="ECO:0000256" key="1">
    <source>
        <dbReference type="SAM" id="MobiDB-lite"/>
    </source>
</evidence>
<name>A0A1H3QI52_9FIRM</name>
<dbReference type="EMBL" id="FNQE01000020">
    <property type="protein sequence ID" value="SDZ12379.1"/>
    <property type="molecule type" value="Genomic_DNA"/>
</dbReference>
<evidence type="ECO:0008006" key="5">
    <source>
        <dbReference type="Google" id="ProtNLM"/>
    </source>
</evidence>
<protein>
    <recommendedName>
        <fullName evidence="5">Lipoprotein</fullName>
    </recommendedName>
</protein>
<evidence type="ECO:0000313" key="3">
    <source>
        <dbReference type="EMBL" id="SDZ12379.1"/>
    </source>
</evidence>
<dbReference type="PROSITE" id="PS51257">
    <property type="entry name" value="PROKAR_LIPOPROTEIN"/>
    <property type="match status" value="1"/>
</dbReference>
<feature type="compositionally biased region" description="Polar residues" evidence="1">
    <location>
        <begin position="29"/>
        <end position="41"/>
    </location>
</feature>
<dbReference type="RefSeq" id="WP_091730406.1">
    <property type="nucleotide sequence ID" value="NZ_FNQE01000020.1"/>
</dbReference>
<proteinExistence type="predicted"/>
<accession>A0A1H3QI52</accession>
<dbReference type="Proteomes" id="UP000198625">
    <property type="component" value="Unassembled WGS sequence"/>
</dbReference>
<organism evidence="3 4">
    <name type="scientific">Proteiniborus ethanoligenes</name>
    <dbReference type="NCBI Taxonomy" id="415015"/>
    <lineage>
        <taxon>Bacteria</taxon>
        <taxon>Bacillati</taxon>
        <taxon>Bacillota</taxon>
        <taxon>Clostridia</taxon>
        <taxon>Eubacteriales</taxon>
        <taxon>Proteiniborus</taxon>
    </lineage>
</organism>
<feature type="signal peptide" evidence="2">
    <location>
        <begin position="1"/>
        <end position="21"/>
    </location>
</feature>
<feature type="region of interest" description="Disordered" evidence="1">
    <location>
        <begin position="28"/>
        <end position="52"/>
    </location>
</feature>
<sequence length="140" mass="15921">MKKSKYLFILLNTSLVLLLSACGGGKNGPSISNDNSNTESEIGSKRQLWPTEDLPGLPELKGNIESFFKEENSSYLTIKVEGTEIVEDYIELLREKNIEFWDEPVMYDGNMQFLSSISGNTLNFAYKESEKLVFIEYMLN</sequence>
<evidence type="ECO:0000313" key="4">
    <source>
        <dbReference type="Proteomes" id="UP000198625"/>
    </source>
</evidence>
<gene>
    <name evidence="3" type="ORF">SAMN05660462_01931</name>
</gene>
<feature type="chain" id="PRO_5039684809" description="Lipoprotein" evidence="2">
    <location>
        <begin position="22"/>
        <end position="140"/>
    </location>
</feature>